<protein>
    <submittedName>
        <fullName evidence="5">ABC transporter substrate-binding protein</fullName>
    </submittedName>
</protein>
<dbReference type="PANTHER" id="PTHR30061">
    <property type="entry name" value="MALTOSE-BINDING PERIPLASMIC PROTEIN"/>
    <property type="match status" value="1"/>
</dbReference>
<dbReference type="CDD" id="cd14748">
    <property type="entry name" value="PBP2_UgpB"/>
    <property type="match status" value="1"/>
</dbReference>
<name>A0ABX2V8B4_9BACL</name>
<evidence type="ECO:0000313" key="6">
    <source>
        <dbReference type="Proteomes" id="UP000078447"/>
    </source>
</evidence>
<organism evidence="5 6">
    <name type="scientific">Exiguobacterium undae</name>
    <dbReference type="NCBI Taxonomy" id="169177"/>
    <lineage>
        <taxon>Bacteria</taxon>
        <taxon>Bacillati</taxon>
        <taxon>Bacillota</taxon>
        <taxon>Bacilli</taxon>
        <taxon>Bacillales</taxon>
        <taxon>Bacillales Family XII. Incertae Sedis</taxon>
        <taxon>Exiguobacterium</taxon>
    </lineage>
</organism>
<sequence>MKTWKPALALLATTSVLLAACSSNEDDKAEVSSDPSELKGQTITVGSWKGTEAEVTTWDKMLKDFTKQTGIKVKKKIYNDYQTQLQTDLVGGTAPDVFYVDAFLSPELSKQGVLAPLDDYMKQTKDFKKEDYYAPAYKAFTAEDGKQYGLPKDYSTLGVYYNEALLQDAGVSPDDIPTKSEDWPAFLSELKDKLPKGVSPAITTSELARHLFVMEASGTAITDDKGYAVLSNPAQIEQLQPIVDAYKEGLIRRPADLGQGWAGDSFGAQKAALMIEGNWAVAHLKQNFKDVKFGTKETPTINDKNGSMMFTVSYSMNAQTKFKAASWEFIKYAAGKEGMKIWADGAGTLPSLQSVASEMKLEEDPIKAPFVKAGAYATPWQKGDTLSIIAREYNNQFPAALKGEVSLEEAMKKAEKTANKDIKTQLNK</sequence>
<evidence type="ECO:0000256" key="2">
    <source>
        <dbReference type="ARBA" id="ARBA00022448"/>
    </source>
</evidence>
<dbReference type="PANTHER" id="PTHR30061:SF50">
    <property type="entry name" value="MALTOSE_MALTODEXTRIN-BINDING PERIPLASMIC PROTEIN"/>
    <property type="match status" value="1"/>
</dbReference>
<dbReference type="EMBL" id="LVVL01000001">
    <property type="protein sequence ID" value="OAN14447.1"/>
    <property type="molecule type" value="Genomic_DNA"/>
</dbReference>
<feature type="signal peptide" evidence="4">
    <location>
        <begin position="1"/>
        <end position="19"/>
    </location>
</feature>
<dbReference type="Gene3D" id="3.40.190.10">
    <property type="entry name" value="Periplasmic binding protein-like II"/>
    <property type="match status" value="1"/>
</dbReference>
<dbReference type="SUPFAM" id="SSF53850">
    <property type="entry name" value="Periplasmic binding protein-like II"/>
    <property type="match status" value="1"/>
</dbReference>
<dbReference type="RefSeq" id="WP_028105687.1">
    <property type="nucleotide sequence ID" value="NZ_LVVL01000001.1"/>
</dbReference>
<accession>A0ABX2V8B4</accession>
<dbReference type="Proteomes" id="UP000078447">
    <property type="component" value="Unassembled WGS sequence"/>
</dbReference>
<dbReference type="PROSITE" id="PS51257">
    <property type="entry name" value="PROKAR_LIPOPROTEIN"/>
    <property type="match status" value="1"/>
</dbReference>
<gene>
    <name evidence="5" type="ORF">A3783_00535</name>
</gene>
<comment type="similarity">
    <text evidence="1">Belongs to the bacterial solute-binding protein 1 family.</text>
</comment>
<keyword evidence="3 4" id="KW-0732">Signal</keyword>
<keyword evidence="2" id="KW-0813">Transport</keyword>
<dbReference type="InterPro" id="IPR006059">
    <property type="entry name" value="SBP"/>
</dbReference>
<proteinExistence type="inferred from homology"/>
<evidence type="ECO:0000256" key="1">
    <source>
        <dbReference type="ARBA" id="ARBA00008520"/>
    </source>
</evidence>
<reference evidence="5 6" key="1">
    <citation type="submission" date="2016-03" db="EMBL/GenBank/DDBJ databases">
        <authorList>
            <person name="Cho S.-Y."/>
            <person name="Lim S."/>
            <person name="Kim H."/>
            <person name="Soh E.H."/>
            <person name="Moon J.S."/>
        </authorList>
    </citation>
    <scope>NUCLEOTIDE SEQUENCE [LARGE SCALE GENOMIC DNA]</scope>
    <source>
        <strain evidence="5 6">KCTC 3810</strain>
    </source>
</reference>
<dbReference type="Pfam" id="PF13416">
    <property type="entry name" value="SBP_bac_8"/>
    <property type="match status" value="1"/>
</dbReference>
<comment type="caution">
    <text evidence="5">The sequence shown here is derived from an EMBL/GenBank/DDBJ whole genome shotgun (WGS) entry which is preliminary data.</text>
</comment>
<evidence type="ECO:0000256" key="4">
    <source>
        <dbReference type="SAM" id="SignalP"/>
    </source>
</evidence>
<evidence type="ECO:0000313" key="5">
    <source>
        <dbReference type="EMBL" id="OAN14447.1"/>
    </source>
</evidence>
<feature type="chain" id="PRO_5046207606" evidence="4">
    <location>
        <begin position="20"/>
        <end position="428"/>
    </location>
</feature>
<keyword evidence="6" id="KW-1185">Reference proteome</keyword>
<evidence type="ECO:0000256" key="3">
    <source>
        <dbReference type="ARBA" id="ARBA00022729"/>
    </source>
</evidence>